<sequence>MSCEPEWDGSEKGLIFPLIFVELITHIKSNKIGDVQCGASYGARFNLRIVVHRLPLSTSVTPTFSPSSPPRHPDTRHPCFSADGLIRFGSSIKCELKAISLDDLNSSPFGN</sequence>
<protein>
    <submittedName>
        <fullName evidence="2">Uncharacterized protein</fullName>
    </submittedName>
</protein>
<dbReference type="AlphaFoldDB" id="A0A915Q0Y7"/>
<keyword evidence="1" id="KW-1185">Reference proteome</keyword>
<organism evidence="1 2">
    <name type="scientific">Setaria digitata</name>
    <dbReference type="NCBI Taxonomy" id="48799"/>
    <lineage>
        <taxon>Eukaryota</taxon>
        <taxon>Metazoa</taxon>
        <taxon>Ecdysozoa</taxon>
        <taxon>Nematoda</taxon>
        <taxon>Chromadorea</taxon>
        <taxon>Rhabditida</taxon>
        <taxon>Spirurina</taxon>
        <taxon>Spiruromorpha</taxon>
        <taxon>Filarioidea</taxon>
        <taxon>Setariidae</taxon>
        <taxon>Setaria</taxon>
    </lineage>
</organism>
<reference evidence="2" key="1">
    <citation type="submission" date="2022-11" db="UniProtKB">
        <authorList>
            <consortium name="WormBaseParasite"/>
        </authorList>
    </citation>
    <scope>IDENTIFICATION</scope>
</reference>
<accession>A0A915Q0Y7</accession>
<dbReference type="Proteomes" id="UP000887581">
    <property type="component" value="Unplaced"/>
</dbReference>
<evidence type="ECO:0000313" key="1">
    <source>
        <dbReference type="Proteomes" id="UP000887581"/>
    </source>
</evidence>
<name>A0A915Q0Y7_9BILA</name>
<evidence type="ECO:0000313" key="2">
    <source>
        <dbReference type="WBParaSite" id="sdigi.contig43.g2730.t1"/>
    </source>
</evidence>
<dbReference type="WBParaSite" id="sdigi.contig43.g2730.t1">
    <property type="protein sequence ID" value="sdigi.contig43.g2730.t1"/>
    <property type="gene ID" value="sdigi.contig43.g2730"/>
</dbReference>
<proteinExistence type="predicted"/>